<feature type="compositionally biased region" description="Low complexity" evidence="1">
    <location>
        <begin position="25"/>
        <end position="60"/>
    </location>
</feature>
<comment type="caution">
    <text evidence="3">The sequence shown here is derived from an EMBL/GenBank/DDBJ whole genome shotgun (WGS) entry which is preliminary data.</text>
</comment>
<evidence type="ECO:0000313" key="4">
    <source>
        <dbReference type="Proteomes" id="UP000241808"/>
    </source>
</evidence>
<evidence type="ECO:0000256" key="1">
    <source>
        <dbReference type="SAM" id="MobiDB-lite"/>
    </source>
</evidence>
<feature type="region of interest" description="Disordered" evidence="1">
    <location>
        <begin position="25"/>
        <end position="64"/>
    </location>
</feature>
<dbReference type="InterPro" id="IPR010642">
    <property type="entry name" value="Invasion_prot_B"/>
</dbReference>
<feature type="signal peptide" evidence="2">
    <location>
        <begin position="1"/>
        <end position="26"/>
    </location>
</feature>
<dbReference type="EMBL" id="PZZL01000004">
    <property type="protein sequence ID" value="PTM57077.1"/>
    <property type="molecule type" value="Genomic_DNA"/>
</dbReference>
<proteinExistence type="predicted"/>
<gene>
    <name evidence="3" type="ORF">C8P69_104125</name>
</gene>
<dbReference type="AlphaFoldDB" id="A0A2T4Z5B1"/>
<feature type="compositionally biased region" description="Low complexity" evidence="1">
    <location>
        <begin position="257"/>
        <end position="270"/>
    </location>
</feature>
<keyword evidence="2" id="KW-0732">Signal</keyword>
<dbReference type="Pfam" id="PF06776">
    <property type="entry name" value="IalB"/>
    <property type="match status" value="1"/>
</dbReference>
<accession>A0A2T4Z5B1</accession>
<dbReference type="RefSeq" id="WP_108176817.1">
    <property type="nucleotide sequence ID" value="NZ_PZZL01000004.1"/>
</dbReference>
<feature type="chain" id="PRO_5015760489" evidence="2">
    <location>
        <begin position="27"/>
        <end position="276"/>
    </location>
</feature>
<protein>
    <submittedName>
        <fullName evidence="3">Invasion protein IalB</fullName>
    </submittedName>
</protein>
<dbReference type="InterPro" id="IPR038696">
    <property type="entry name" value="IalB_sf"/>
</dbReference>
<dbReference type="OrthoDB" id="8017994at2"/>
<evidence type="ECO:0000256" key="2">
    <source>
        <dbReference type="SAM" id="SignalP"/>
    </source>
</evidence>
<keyword evidence="4" id="KW-1185">Reference proteome</keyword>
<dbReference type="Gene3D" id="2.60.40.1880">
    <property type="entry name" value="Invasion associated locus B (IalB) protein"/>
    <property type="match status" value="1"/>
</dbReference>
<feature type="compositionally biased region" description="Basic and acidic residues" evidence="1">
    <location>
        <begin position="225"/>
        <end position="241"/>
    </location>
</feature>
<dbReference type="Proteomes" id="UP000241808">
    <property type="component" value="Unassembled WGS sequence"/>
</dbReference>
<feature type="region of interest" description="Disordered" evidence="1">
    <location>
        <begin position="225"/>
        <end position="276"/>
    </location>
</feature>
<sequence>MSFSAKSAVRLGAGLALLMAPAVAFAQQQQPQQRPAQPAQQQRPAQPAQQPAQAPAQAPANSAENLAAVQTPWVKLCDQVPVDERTPPTTKKLCMVVQETRAENGQMLASVQIRDLEGEKPRLIIAVPVGMSLQPGIRVVLEGGQGQPQPQAMRYEVCLPNACFAQMEIQPDFLNRMKRSNQLSIQVVNMNNRAISLGMSLQGFQASYDGEPVDPKAYEEQQRRLAAELQRRGEEAQRRLQEQQQRQQGGAPGGAPAGVPIPGAPAGMAPLAPPQR</sequence>
<evidence type="ECO:0000313" key="3">
    <source>
        <dbReference type="EMBL" id="PTM57077.1"/>
    </source>
</evidence>
<organism evidence="3 4">
    <name type="scientific">Phreatobacter oligotrophus</name>
    <dbReference type="NCBI Taxonomy" id="1122261"/>
    <lineage>
        <taxon>Bacteria</taxon>
        <taxon>Pseudomonadati</taxon>
        <taxon>Pseudomonadota</taxon>
        <taxon>Alphaproteobacteria</taxon>
        <taxon>Hyphomicrobiales</taxon>
        <taxon>Phreatobacteraceae</taxon>
        <taxon>Phreatobacter</taxon>
    </lineage>
</organism>
<name>A0A2T4Z5B1_9HYPH</name>
<reference evidence="3 4" key="1">
    <citation type="submission" date="2018-04" db="EMBL/GenBank/DDBJ databases">
        <title>Genomic Encyclopedia of Archaeal and Bacterial Type Strains, Phase II (KMG-II): from individual species to whole genera.</title>
        <authorList>
            <person name="Goeker M."/>
        </authorList>
    </citation>
    <scope>NUCLEOTIDE SEQUENCE [LARGE SCALE GENOMIC DNA]</scope>
    <source>
        <strain evidence="3 4">DSM 25521</strain>
    </source>
</reference>